<keyword evidence="6" id="KW-1185">Reference proteome</keyword>
<dbReference type="GO" id="GO:0003700">
    <property type="term" value="F:DNA-binding transcription factor activity"/>
    <property type="evidence" value="ECO:0007669"/>
    <property type="project" value="InterPro"/>
</dbReference>
<evidence type="ECO:0000256" key="1">
    <source>
        <dbReference type="ARBA" id="ARBA00023015"/>
    </source>
</evidence>
<evidence type="ECO:0000259" key="4">
    <source>
        <dbReference type="PROSITE" id="PS01124"/>
    </source>
</evidence>
<evidence type="ECO:0000313" key="5">
    <source>
        <dbReference type="EMBL" id="ANU76951.1"/>
    </source>
</evidence>
<organism evidence="5 6">
    <name type="scientific">Blautia pseudococcoides</name>
    <dbReference type="NCBI Taxonomy" id="1796616"/>
    <lineage>
        <taxon>Bacteria</taxon>
        <taxon>Bacillati</taxon>
        <taxon>Bacillota</taxon>
        <taxon>Clostridia</taxon>
        <taxon>Lachnospirales</taxon>
        <taxon>Lachnospiraceae</taxon>
        <taxon>Blautia</taxon>
    </lineage>
</organism>
<dbReference type="PANTHER" id="PTHR43280:SF2">
    <property type="entry name" value="HTH-TYPE TRANSCRIPTIONAL REGULATOR EXSA"/>
    <property type="match status" value="1"/>
</dbReference>
<evidence type="ECO:0000313" key="6">
    <source>
        <dbReference type="Proteomes" id="UP000092574"/>
    </source>
</evidence>
<dbReference type="EMBL" id="CP015405">
    <property type="protein sequence ID" value="ANU76951.1"/>
    <property type="molecule type" value="Genomic_DNA"/>
</dbReference>
<dbReference type="InterPro" id="IPR037923">
    <property type="entry name" value="HTH-like"/>
</dbReference>
<dbReference type="OrthoDB" id="9813413at2"/>
<keyword evidence="1" id="KW-0805">Transcription regulation</keyword>
<gene>
    <name evidence="5" type="ORF">A4V09_15000</name>
</gene>
<dbReference type="PROSITE" id="PS01124">
    <property type="entry name" value="HTH_ARAC_FAMILY_2"/>
    <property type="match status" value="1"/>
</dbReference>
<dbReference type="SUPFAM" id="SSF46689">
    <property type="entry name" value="Homeodomain-like"/>
    <property type="match status" value="2"/>
</dbReference>
<feature type="domain" description="HTH araC/xylS-type" evidence="4">
    <location>
        <begin position="180"/>
        <end position="278"/>
    </location>
</feature>
<dbReference type="SUPFAM" id="SSF51215">
    <property type="entry name" value="Regulatory protein AraC"/>
    <property type="match status" value="1"/>
</dbReference>
<evidence type="ECO:0000256" key="2">
    <source>
        <dbReference type="ARBA" id="ARBA00023125"/>
    </source>
</evidence>
<keyword evidence="3" id="KW-0804">Transcription</keyword>
<dbReference type="RefSeq" id="WP_065543103.1">
    <property type="nucleotide sequence ID" value="NZ_CP015405.2"/>
</dbReference>
<reference evidence="5" key="1">
    <citation type="submission" date="2017-04" db="EMBL/GenBank/DDBJ databases">
        <title>Complete Genome Sequences of Twelve Strains of a Stable Defined Moderately Diverse Mouse Microbiota 2 (sDMDMm2).</title>
        <authorList>
            <person name="Uchimura Y."/>
            <person name="Wyss M."/>
            <person name="Brugiroux S."/>
            <person name="Limenitakis J.P."/>
            <person name="Stecher B."/>
            <person name="McCoy K.D."/>
            <person name="Macpherson A.J."/>
        </authorList>
    </citation>
    <scope>NUCLEOTIDE SEQUENCE</scope>
    <source>
        <strain evidence="5">YL58</strain>
    </source>
</reference>
<sequence length="282" mass="31828">MGGNSKSQQQDKDSVQGSISLRSVEWNCLGQDIETYRTGSGEYALYIITKGRGSITAGGIEYEAAEGNVLAVFPERDVKAAGNAQGFFYYIRLCSCGAQVAECAREAGFFEDAPFHLVNCMTELIKTVRGMLESEDAGYVERLEQNCRITKIWIDLIEDHRDSKGQIPYTAGNDRLMEIQEIAAYMKEHMEQNLKVEQIAKKYGMNRSGLTRQFRSAIGCPPQQYLLQVRMDRAKELLRDTEYTIGEVAARVGYRDALAFSHIFKEKCSMGPKEYRKSCIKE</sequence>
<protein>
    <submittedName>
        <fullName evidence="5">AraC family transcriptional regulator</fullName>
    </submittedName>
</protein>
<dbReference type="InterPro" id="IPR009057">
    <property type="entry name" value="Homeodomain-like_sf"/>
</dbReference>
<proteinExistence type="predicted"/>
<dbReference type="PANTHER" id="PTHR43280">
    <property type="entry name" value="ARAC-FAMILY TRANSCRIPTIONAL REGULATOR"/>
    <property type="match status" value="1"/>
</dbReference>
<name>A0A1C7IBD4_9FIRM</name>
<dbReference type="AlphaFoldDB" id="A0A1C7IBD4"/>
<evidence type="ECO:0000256" key="3">
    <source>
        <dbReference type="ARBA" id="ARBA00023163"/>
    </source>
</evidence>
<accession>A0A1C7IBD4</accession>
<dbReference type="STRING" id="1796616.A4V09_15000"/>
<dbReference type="Gene3D" id="1.10.10.60">
    <property type="entry name" value="Homeodomain-like"/>
    <property type="match status" value="2"/>
</dbReference>
<dbReference type="GO" id="GO:0043565">
    <property type="term" value="F:sequence-specific DNA binding"/>
    <property type="evidence" value="ECO:0007669"/>
    <property type="project" value="InterPro"/>
</dbReference>
<dbReference type="KEGG" id="byl:A4V09_15000"/>
<dbReference type="InterPro" id="IPR018060">
    <property type="entry name" value="HTH_AraC"/>
</dbReference>
<keyword evidence="2" id="KW-0238">DNA-binding</keyword>
<dbReference type="SMART" id="SM00342">
    <property type="entry name" value="HTH_ARAC"/>
    <property type="match status" value="1"/>
</dbReference>
<dbReference type="Pfam" id="PF12833">
    <property type="entry name" value="HTH_18"/>
    <property type="match status" value="1"/>
</dbReference>
<dbReference type="Proteomes" id="UP000092574">
    <property type="component" value="Chromosome"/>
</dbReference>